<feature type="compositionally biased region" description="Basic residues" evidence="1">
    <location>
        <begin position="73"/>
        <end position="82"/>
    </location>
</feature>
<evidence type="ECO:0000313" key="2">
    <source>
        <dbReference type="EMBL" id="RUP06165.1"/>
    </source>
</evidence>
<dbReference type="OrthoDB" id="6407410at2759"/>
<proteinExistence type="predicted"/>
<protein>
    <recommendedName>
        <fullName evidence="4">Yippee domain-containing protein</fullName>
    </recommendedName>
</protein>
<dbReference type="EMBL" id="RBNI01017056">
    <property type="protein sequence ID" value="RUP06165.1"/>
    <property type="molecule type" value="Genomic_DNA"/>
</dbReference>
<evidence type="ECO:0000256" key="1">
    <source>
        <dbReference type="SAM" id="MobiDB-lite"/>
    </source>
</evidence>
<name>A0A433ATW4_9FUNG</name>
<keyword evidence="3" id="KW-1185">Reference proteome</keyword>
<reference evidence="2 3" key="1">
    <citation type="journal article" date="2018" name="New Phytol.">
        <title>Phylogenomics of Endogonaceae and evolution of mycorrhizas within Mucoromycota.</title>
        <authorList>
            <person name="Chang Y."/>
            <person name="Desiro A."/>
            <person name="Na H."/>
            <person name="Sandor L."/>
            <person name="Lipzen A."/>
            <person name="Clum A."/>
            <person name="Barry K."/>
            <person name="Grigoriev I.V."/>
            <person name="Martin F.M."/>
            <person name="Stajich J.E."/>
            <person name="Smith M.E."/>
            <person name="Bonito G."/>
            <person name="Spatafora J.W."/>
        </authorList>
    </citation>
    <scope>NUCLEOTIDE SEQUENCE [LARGE SCALE GENOMIC DNA]</scope>
    <source>
        <strain evidence="2 3">GMNB39</strain>
    </source>
</reference>
<sequence>MGLQYRIYLDGNRVFGCRDCRTHLSTDDHIMSRGTMEMVAIPEVHDCWEYDGEFLPRPSVGISREDRACLPLQKRRERHRGPAGKPRDADRTAHRRRHPLLPLREGGWVEISDITDNSLFFSSSASLSRPKIKAFRDAEKYKEGKFILEKLLFQEVV</sequence>
<gene>
    <name evidence="2" type="ORF">BC936DRAFT_140447</name>
</gene>
<feature type="region of interest" description="Disordered" evidence="1">
    <location>
        <begin position="73"/>
        <end position="96"/>
    </location>
</feature>
<evidence type="ECO:0008006" key="4">
    <source>
        <dbReference type="Google" id="ProtNLM"/>
    </source>
</evidence>
<dbReference type="AlphaFoldDB" id="A0A433ATW4"/>
<organism evidence="2 3">
    <name type="scientific">Jimgerdemannia flammicorona</name>
    <dbReference type="NCBI Taxonomy" id="994334"/>
    <lineage>
        <taxon>Eukaryota</taxon>
        <taxon>Fungi</taxon>
        <taxon>Fungi incertae sedis</taxon>
        <taxon>Mucoromycota</taxon>
        <taxon>Mucoromycotina</taxon>
        <taxon>Endogonomycetes</taxon>
        <taxon>Endogonales</taxon>
        <taxon>Endogonaceae</taxon>
        <taxon>Jimgerdemannia</taxon>
    </lineage>
</organism>
<comment type="caution">
    <text evidence="2">The sequence shown here is derived from an EMBL/GenBank/DDBJ whole genome shotgun (WGS) entry which is preliminary data.</text>
</comment>
<dbReference type="Proteomes" id="UP000268093">
    <property type="component" value="Unassembled WGS sequence"/>
</dbReference>
<evidence type="ECO:0000313" key="3">
    <source>
        <dbReference type="Proteomes" id="UP000268093"/>
    </source>
</evidence>
<accession>A0A433ATW4</accession>